<feature type="transmembrane region" description="Helical" evidence="1">
    <location>
        <begin position="40"/>
        <end position="60"/>
    </location>
</feature>
<feature type="transmembrane region" description="Helical" evidence="1">
    <location>
        <begin position="117"/>
        <end position="145"/>
    </location>
</feature>
<keyword evidence="1" id="KW-0472">Membrane</keyword>
<keyword evidence="1" id="KW-0812">Transmembrane</keyword>
<keyword evidence="4" id="KW-1185">Reference proteome</keyword>
<accession>A0ABP9Q2S8</accession>
<gene>
    <name evidence="3" type="ORF">GCM10023321_30840</name>
</gene>
<sequence>MTLIGGLPAHPLIIHAVVVLLPLAALGTLAVAARPVWRRNLGGAVFLVALAGVVAVPLATTTGEQLEAVLGGQNPLVEIHEQRADTLLPFALLFLALLAATLLLGRRADRTEANGAATRGGVLVTTASVLAALAGLVVTGLVVWIGDAGATAVWQGVVNR</sequence>
<feature type="domain" description="DUF2231" evidence="2">
    <location>
        <begin position="6"/>
        <end position="158"/>
    </location>
</feature>
<protein>
    <recommendedName>
        <fullName evidence="2">DUF2231 domain-containing protein</fullName>
    </recommendedName>
</protein>
<dbReference type="RefSeq" id="WP_185064110.1">
    <property type="nucleotide sequence ID" value="NZ_BAABJP010000010.1"/>
</dbReference>
<feature type="transmembrane region" description="Helical" evidence="1">
    <location>
        <begin position="87"/>
        <end position="105"/>
    </location>
</feature>
<dbReference type="Proteomes" id="UP001428817">
    <property type="component" value="Unassembled WGS sequence"/>
</dbReference>
<keyword evidence="1" id="KW-1133">Transmembrane helix</keyword>
<feature type="transmembrane region" description="Helical" evidence="1">
    <location>
        <begin position="12"/>
        <end position="33"/>
    </location>
</feature>
<evidence type="ECO:0000256" key="1">
    <source>
        <dbReference type="SAM" id="Phobius"/>
    </source>
</evidence>
<evidence type="ECO:0000313" key="4">
    <source>
        <dbReference type="Proteomes" id="UP001428817"/>
    </source>
</evidence>
<reference evidence="4" key="1">
    <citation type="journal article" date="2019" name="Int. J. Syst. Evol. Microbiol.">
        <title>The Global Catalogue of Microorganisms (GCM) 10K type strain sequencing project: providing services to taxonomists for standard genome sequencing and annotation.</title>
        <authorList>
            <consortium name="The Broad Institute Genomics Platform"/>
            <consortium name="The Broad Institute Genome Sequencing Center for Infectious Disease"/>
            <person name="Wu L."/>
            <person name="Ma J."/>
        </authorList>
    </citation>
    <scope>NUCLEOTIDE SEQUENCE [LARGE SCALE GENOMIC DNA]</scope>
    <source>
        <strain evidence="4">JCM 18303</strain>
    </source>
</reference>
<evidence type="ECO:0000313" key="3">
    <source>
        <dbReference type="EMBL" id="GAA5156023.1"/>
    </source>
</evidence>
<name>A0ABP9Q2S8_9PSEU</name>
<dbReference type="InterPro" id="IPR019251">
    <property type="entry name" value="DUF2231_TM"/>
</dbReference>
<proteinExistence type="predicted"/>
<comment type="caution">
    <text evidence="3">The sequence shown here is derived from an EMBL/GenBank/DDBJ whole genome shotgun (WGS) entry which is preliminary data.</text>
</comment>
<evidence type="ECO:0000259" key="2">
    <source>
        <dbReference type="Pfam" id="PF09990"/>
    </source>
</evidence>
<dbReference type="EMBL" id="BAABJP010000010">
    <property type="protein sequence ID" value="GAA5156023.1"/>
    <property type="molecule type" value="Genomic_DNA"/>
</dbReference>
<organism evidence="3 4">
    <name type="scientific">Pseudonocardia eucalypti</name>
    <dbReference type="NCBI Taxonomy" id="648755"/>
    <lineage>
        <taxon>Bacteria</taxon>
        <taxon>Bacillati</taxon>
        <taxon>Actinomycetota</taxon>
        <taxon>Actinomycetes</taxon>
        <taxon>Pseudonocardiales</taxon>
        <taxon>Pseudonocardiaceae</taxon>
        <taxon>Pseudonocardia</taxon>
    </lineage>
</organism>
<dbReference type="Pfam" id="PF09990">
    <property type="entry name" value="DUF2231"/>
    <property type="match status" value="1"/>
</dbReference>